<evidence type="ECO:0000313" key="9">
    <source>
        <dbReference type="Proteomes" id="UP001515943"/>
    </source>
</evidence>
<evidence type="ECO:0000256" key="6">
    <source>
        <dbReference type="SAM" id="Phobius"/>
    </source>
</evidence>
<feature type="domain" description="Peptidase S26" evidence="7">
    <location>
        <begin position="105"/>
        <end position="175"/>
    </location>
</feature>
<comment type="subcellular location">
    <subcellularLocation>
        <location evidence="1">Membrane</location>
    </subcellularLocation>
</comment>
<accession>A0ABX1FSD5</accession>
<evidence type="ECO:0000313" key="8">
    <source>
        <dbReference type="EMBL" id="NKE61462.1"/>
    </source>
</evidence>
<dbReference type="Pfam" id="PF10502">
    <property type="entry name" value="Peptidase_S26"/>
    <property type="match status" value="1"/>
</dbReference>
<protein>
    <recommendedName>
        <fullName evidence="5">Signal peptidase I</fullName>
        <ecNumber evidence="5">3.4.21.89</ecNumber>
    </recommendedName>
</protein>
<dbReference type="CDD" id="cd06530">
    <property type="entry name" value="S26_SPase_I"/>
    <property type="match status" value="1"/>
</dbReference>
<dbReference type="NCBIfam" id="TIGR02228">
    <property type="entry name" value="sigpep_I_arch"/>
    <property type="match status" value="1"/>
</dbReference>
<evidence type="ECO:0000256" key="1">
    <source>
        <dbReference type="ARBA" id="ARBA00004370"/>
    </source>
</evidence>
<evidence type="ECO:0000256" key="4">
    <source>
        <dbReference type="ARBA" id="ARBA00023136"/>
    </source>
</evidence>
<sequence>MHRRDVERQRHLLHLEHARSRHHCFGIDSRFPGARHQRVCVDQGVRERRGPHHREPVSQRREIAGQDPDHHKYLRCIVTTATAAHDRLRQRFGVRRVLTGTLIALTTLVTASAAVAVVMLQIAFLPVLSPSMSPMLEAGDLAITRTVAVSEIQVGDVVVLPRPDAPGQRYVHRIVELTRQPDGPVVRTKGDNNDTIDPYQLRITSSSVPLVVGRVPDLGRFALAGQHTWPRIALILLVGTCTLLGAKRLIYQSGPSTRERDTDDRERAGVV</sequence>
<keyword evidence="2 6" id="KW-0812">Transmembrane</keyword>
<keyword evidence="9" id="KW-1185">Reference proteome</keyword>
<dbReference type="GO" id="GO:0009003">
    <property type="term" value="F:signal peptidase activity"/>
    <property type="evidence" value="ECO:0007669"/>
    <property type="project" value="UniProtKB-EC"/>
</dbReference>
<evidence type="ECO:0000256" key="5">
    <source>
        <dbReference type="NCBIfam" id="TIGR02228"/>
    </source>
</evidence>
<keyword evidence="8" id="KW-0378">Hydrolase</keyword>
<evidence type="ECO:0000259" key="7">
    <source>
        <dbReference type="Pfam" id="PF10502"/>
    </source>
</evidence>
<dbReference type="Gene3D" id="2.10.109.10">
    <property type="entry name" value="Umud Fragment, subunit A"/>
    <property type="match status" value="1"/>
</dbReference>
<dbReference type="EC" id="3.4.21.89" evidence="5"/>
<evidence type="ECO:0000256" key="3">
    <source>
        <dbReference type="ARBA" id="ARBA00022989"/>
    </source>
</evidence>
<dbReference type="EMBL" id="VSRL01000176">
    <property type="protein sequence ID" value="NKE61462.1"/>
    <property type="molecule type" value="Genomic_DNA"/>
</dbReference>
<keyword evidence="4 6" id="KW-0472">Membrane</keyword>
<proteinExistence type="predicted"/>
<dbReference type="InterPro" id="IPR036286">
    <property type="entry name" value="LexA/Signal_pep-like_sf"/>
</dbReference>
<organism evidence="8 9">
    <name type="scientific">Lentzea indica</name>
    <dbReference type="NCBI Taxonomy" id="2604800"/>
    <lineage>
        <taxon>Bacteria</taxon>
        <taxon>Bacillati</taxon>
        <taxon>Actinomycetota</taxon>
        <taxon>Actinomycetes</taxon>
        <taxon>Pseudonocardiales</taxon>
        <taxon>Pseudonocardiaceae</taxon>
        <taxon>Lentzea</taxon>
    </lineage>
</organism>
<dbReference type="InterPro" id="IPR019533">
    <property type="entry name" value="Peptidase_S26"/>
</dbReference>
<dbReference type="Proteomes" id="UP001515943">
    <property type="component" value="Unassembled WGS sequence"/>
</dbReference>
<dbReference type="SUPFAM" id="SSF51306">
    <property type="entry name" value="LexA/Signal peptidase"/>
    <property type="match status" value="1"/>
</dbReference>
<evidence type="ECO:0000256" key="2">
    <source>
        <dbReference type="ARBA" id="ARBA00022692"/>
    </source>
</evidence>
<comment type="caution">
    <text evidence="8">The sequence shown here is derived from an EMBL/GenBank/DDBJ whole genome shotgun (WGS) entry which is preliminary data.</text>
</comment>
<keyword evidence="3 6" id="KW-1133">Transmembrane helix</keyword>
<name>A0ABX1FSD5_9PSEU</name>
<reference evidence="8 9" key="1">
    <citation type="submission" date="2019-08" db="EMBL/GenBank/DDBJ databases">
        <title>Lentzea from Indian Himalayas.</title>
        <authorList>
            <person name="Mandal S."/>
            <person name="Mallick Gupta A."/>
            <person name="Maiti P.K."/>
            <person name="Sarkar J."/>
            <person name="Mandal S."/>
        </authorList>
    </citation>
    <scope>NUCLEOTIDE SEQUENCE [LARGE SCALE GENOMIC DNA]</scope>
    <source>
        <strain evidence="8 9">PSKA42</strain>
    </source>
</reference>
<dbReference type="InterPro" id="IPR001733">
    <property type="entry name" value="Peptidase_S26B"/>
</dbReference>
<gene>
    <name evidence="8" type="ORF">FXN61_33760</name>
</gene>
<feature type="transmembrane region" description="Helical" evidence="6">
    <location>
        <begin position="97"/>
        <end position="124"/>
    </location>
</feature>